<dbReference type="SUPFAM" id="SSF53335">
    <property type="entry name" value="S-adenosyl-L-methionine-dependent methyltransferases"/>
    <property type="match status" value="1"/>
</dbReference>
<dbReference type="GO" id="GO:0016811">
    <property type="term" value="F:hydrolase activity, acting on carbon-nitrogen (but not peptide) bonds, in linear amides"/>
    <property type="evidence" value="ECO:0007669"/>
    <property type="project" value="TreeGrafter"/>
</dbReference>
<keyword evidence="1" id="KW-0862">Zinc</keyword>
<comment type="caution">
    <text evidence="3">The sequence shown here is derived from an EMBL/GenBank/DDBJ whole genome shotgun (WGS) entry which is preliminary data.</text>
</comment>
<dbReference type="Pfam" id="PF02585">
    <property type="entry name" value="PIG-L"/>
    <property type="match status" value="1"/>
</dbReference>
<accession>A0A0A0K394</accession>
<dbReference type="Pfam" id="PF13649">
    <property type="entry name" value="Methyltransf_25"/>
    <property type="match status" value="1"/>
</dbReference>
<gene>
    <name evidence="3" type="ORF">N801_00345</name>
</gene>
<dbReference type="SUPFAM" id="SSF102588">
    <property type="entry name" value="LmbE-like"/>
    <property type="match status" value="1"/>
</dbReference>
<dbReference type="PANTHER" id="PTHR12993:SF29">
    <property type="entry name" value="BLR3841 PROTEIN"/>
    <property type="match status" value="1"/>
</dbReference>
<dbReference type="CDD" id="cd02440">
    <property type="entry name" value="AdoMet_MTases"/>
    <property type="match status" value="1"/>
</dbReference>
<protein>
    <recommendedName>
        <fullName evidence="2">Methyltransferase domain-containing protein</fullName>
    </recommendedName>
</protein>
<dbReference type="STRING" id="1385519.N801_00345"/>
<dbReference type="AlphaFoldDB" id="A0A0A0K394"/>
<name>A0A0A0K394_9MICO</name>
<dbReference type="GO" id="GO:0016137">
    <property type="term" value="P:glycoside metabolic process"/>
    <property type="evidence" value="ECO:0007669"/>
    <property type="project" value="UniProtKB-ARBA"/>
</dbReference>
<sequence>MTGRARLDHPEGELRWVRDPRWGAVPAPAVHAVLAGHDHLLVVAAHPDDECLGAGAFIADAAALGIAVTVLVLTEGEASHPHSPTVSADEMARRRGEEADRAAAVLAPTARVVHAGLPDGGLAAHHDRVVAAVRDLARPGTLVLAPWTSDGHPDHDAAGRGAVAAVAESCADGEQRLHVGHYLVWLWHWGRPDALPWADMVVVDATLAGLDRRDRALSQHHSQLVALSPAVGDEALLGDTVLAPFRRGFTALVLPGHDLGGDGASSARAAAFDGMFTDGDDPWATPSWYERRKRALTLAVLGDEHYGRVLDLGCSTGVLTRALAVRADELVAVDVSERALAVARRDAPGGITWVHGEAPSVLDAVDGPLDLVVLSEVGYFLRPVELWLTLGRVLERLAPGGELVLVHWRHPTSDIPLDGPAVHAQVRAVCGSWSRLTHVEPDVLVDTYAVPR</sequence>
<keyword evidence="4" id="KW-1185">Reference proteome</keyword>
<organism evidence="3 4">
    <name type="scientific">Knoellia aerolata DSM 18566</name>
    <dbReference type="NCBI Taxonomy" id="1385519"/>
    <lineage>
        <taxon>Bacteria</taxon>
        <taxon>Bacillati</taxon>
        <taxon>Actinomycetota</taxon>
        <taxon>Actinomycetes</taxon>
        <taxon>Micrococcales</taxon>
        <taxon>Intrasporangiaceae</taxon>
        <taxon>Knoellia</taxon>
    </lineage>
</organism>
<dbReference type="InterPro" id="IPR024078">
    <property type="entry name" value="LmbE-like_dom_sf"/>
</dbReference>
<evidence type="ECO:0000313" key="3">
    <source>
        <dbReference type="EMBL" id="KGN42251.1"/>
    </source>
</evidence>
<dbReference type="InterPro" id="IPR003737">
    <property type="entry name" value="GlcNAc_PI_deacetylase-related"/>
</dbReference>
<dbReference type="eggNOG" id="COG2120">
    <property type="taxonomic scope" value="Bacteria"/>
</dbReference>
<dbReference type="Gene3D" id="3.40.50.150">
    <property type="entry name" value="Vaccinia Virus protein VP39"/>
    <property type="match status" value="1"/>
</dbReference>
<evidence type="ECO:0000313" key="4">
    <source>
        <dbReference type="Proteomes" id="UP000030013"/>
    </source>
</evidence>
<feature type="domain" description="Methyltransferase" evidence="2">
    <location>
        <begin position="309"/>
        <end position="401"/>
    </location>
</feature>
<proteinExistence type="predicted"/>
<reference evidence="3 4" key="1">
    <citation type="submission" date="2013-08" db="EMBL/GenBank/DDBJ databases">
        <title>The genome sequence of Knoellia aerolata.</title>
        <authorList>
            <person name="Zhu W."/>
            <person name="Wang G."/>
        </authorList>
    </citation>
    <scope>NUCLEOTIDE SEQUENCE [LARGE SCALE GENOMIC DNA]</scope>
    <source>
        <strain evidence="3 4">DSM 18566</strain>
    </source>
</reference>
<evidence type="ECO:0000256" key="1">
    <source>
        <dbReference type="ARBA" id="ARBA00022833"/>
    </source>
</evidence>
<dbReference type="Gene3D" id="3.40.50.10320">
    <property type="entry name" value="LmbE-like"/>
    <property type="match status" value="1"/>
</dbReference>
<evidence type="ECO:0000259" key="2">
    <source>
        <dbReference type="Pfam" id="PF13649"/>
    </source>
</evidence>
<dbReference type="OrthoDB" id="116799at2"/>
<dbReference type="Proteomes" id="UP000030013">
    <property type="component" value="Unassembled WGS sequence"/>
</dbReference>
<dbReference type="InterPro" id="IPR029063">
    <property type="entry name" value="SAM-dependent_MTases_sf"/>
</dbReference>
<dbReference type="EMBL" id="AVPL01000006">
    <property type="protein sequence ID" value="KGN42251.1"/>
    <property type="molecule type" value="Genomic_DNA"/>
</dbReference>
<dbReference type="eggNOG" id="COG2230">
    <property type="taxonomic scope" value="Bacteria"/>
</dbReference>
<dbReference type="InterPro" id="IPR041698">
    <property type="entry name" value="Methyltransf_25"/>
</dbReference>
<dbReference type="PANTHER" id="PTHR12993">
    <property type="entry name" value="N-ACETYLGLUCOSAMINYL-PHOSPHATIDYLINOSITOL DE-N-ACETYLASE-RELATED"/>
    <property type="match status" value="1"/>
</dbReference>